<sequence>MLTISPVIPAPFVTYEEYSRATGLPMGTIKDYVSKGKIFVKKKANNKDKPFINMVAMHELAARETAELLG</sequence>
<protein>
    <recommendedName>
        <fullName evidence="3">DNA-binding protein</fullName>
    </recommendedName>
</protein>
<evidence type="ECO:0000313" key="2">
    <source>
        <dbReference type="Proteomes" id="UP000094165"/>
    </source>
</evidence>
<name>A0A1E5D6F1_9VIBR</name>
<keyword evidence="2" id="KW-1185">Reference proteome</keyword>
<dbReference type="Proteomes" id="UP000094165">
    <property type="component" value="Unassembled WGS sequence"/>
</dbReference>
<organism evidence="1 2">
    <name type="scientific">Vibrio genomosp. F6 str. FF-238</name>
    <dbReference type="NCBI Taxonomy" id="1191298"/>
    <lineage>
        <taxon>Bacteria</taxon>
        <taxon>Pseudomonadati</taxon>
        <taxon>Pseudomonadota</taxon>
        <taxon>Gammaproteobacteria</taxon>
        <taxon>Vibrionales</taxon>
        <taxon>Vibrionaceae</taxon>
        <taxon>Vibrio</taxon>
    </lineage>
</organism>
<dbReference type="AlphaFoldDB" id="A0A1E5D6F1"/>
<evidence type="ECO:0000313" key="1">
    <source>
        <dbReference type="EMBL" id="OEE79204.1"/>
    </source>
</evidence>
<dbReference type="RefSeq" id="WP_017052911.1">
    <property type="nucleotide sequence ID" value="NZ_AJYW02000028.1"/>
</dbReference>
<comment type="caution">
    <text evidence="1">The sequence shown here is derived from an EMBL/GenBank/DDBJ whole genome shotgun (WGS) entry which is preliminary data.</text>
</comment>
<reference evidence="1 2" key="1">
    <citation type="journal article" date="2012" name="Science">
        <title>Ecological populations of bacteria act as socially cohesive units of antibiotic production and resistance.</title>
        <authorList>
            <person name="Cordero O.X."/>
            <person name="Wildschutte H."/>
            <person name="Kirkup B."/>
            <person name="Proehl S."/>
            <person name="Ngo L."/>
            <person name="Hussain F."/>
            <person name="Le Roux F."/>
            <person name="Mincer T."/>
            <person name="Polz M.F."/>
        </authorList>
    </citation>
    <scope>NUCLEOTIDE SEQUENCE [LARGE SCALE GENOMIC DNA]</scope>
    <source>
        <strain evidence="1 2">FF-238</strain>
    </source>
</reference>
<proteinExistence type="predicted"/>
<dbReference type="EMBL" id="AJYW02000028">
    <property type="protein sequence ID" value="OEE79204.1"/>
    <property type="molecule type" value="Genomic_DNA"/>
</dbReference>
<evidence type="ECO:0008006" key="3">
    <source>
        <dbReference type="Google" id="ProtNLM"/>
    </source>
</evidence>
<accession>A0A1E5D6F1</accession>
<gene>
    <name evidence="1" type="ORF">A130_11775</name>
</gene>